<keyword evidence="4" id="KW-0158">Chromosome</keyword>
<comment type="caution">
    <text evidence="9">The sequence shown here is derived from an EMBL/GenBank/DDBJ whole genome shotgun (WGS) entry which is preliminary data.</text>
</comment>
<keyword evidence="6" id="KW-0539">Nucleus</keyword>
<gene>
    <name evidence="9" type="ORF">FTOL_06393</name>
</gene>
<comment type="similarity">
    <text evidence="3">Belongs to the CENP-K/MCM22 family.</text>
</comment>
<evidence type="ECO:0000313" key="10">
    <source>
        <dbReference type="Proteomes" id="UP001187734"/>
    </source>
</evidence>
<name>A0AAE8M8Y7_9HYPO</name>
<keyword evidence="10" id="KW-1185">Reference proteome</keyword>
<sequence>MQNFVAIEDNSQRIAAQVYTAGLDQTLQELQQKVHQHEAELEKLRSEQDQAQLPESVAGRARVIQAALKEVTESDPFLPTPGSLLPALLALRKTHQTIQESNTYLASQRESYDQLSRRLEADEADLKDQNLLGDALAARIQSLRDEVDASTHVTPEEGAKERLQELRAKKTGYDKETSKLMKVLLRFIDNHLAPMLAAEELGGPVVGDLIDIDGEDLAAGFNAQGKLKKPKDTADKDDKRQRRIDEIWGQAADEGSGRYNEVTAAAAEMKELTEELLNTLVEAHGDNSASYVQLPRESAAARFLVRSKVAQFHPRDATRLRLVDFGRDLDS</sequence>
<dbReference type="PANTHER" id="PTHR14401:SF6">
    <property type="entry name" value="CENTROMERE PROTEIN K"/>
    <property type="match status" value="1"/>
</dbReference>
<comment type="subcellular location">
    <subcellularLocation>
        <location evidence="2">Chromosome</location>
        <location evidence="2">Centromere</location>
    </subcellularLocation>
    <subcellularLocation>
        <location evidence="1">Nucleus</location>
    </subcellularLocation>
</comment>
<dbReference type="GO" id="GO:0000070">
    <property type="term" value="P:mitotic sister chromatid segregation"/>
    <property type="evidence" value="ECO:0007669"/>
    <property type="project" value="TreeGrafter"/>
</dbReference>
<dbReference type="GO" id="GO:0005634">
    <property type="term" value="C:nucleus"/>
    <property type="evidence" value="ECO:0007669"/>
    <property type="project" value="UniProtKB-SubCell"/>
</dbReference>
<evidence type="ECO:0000256" key="4">
    <source>
        <dbReference type="ARBA" id="ARBA00022454"/>
    </source>
</evidence>
<reference evidence="9" key="1">
    <citation type="submission" date="2018-03" db="EMBL/GenBank/DDBJ databases">
        <authorList>
            <person name="Guldener U."/>
        </authorList>
    </citation>
    <scope>NUCLEOTIDE SEQUENCE</scope>
</reference>
<feature type="coiled-coil region" evidence="8">
    <location>
        <begin position="105"/>
        <end position="132"/>
    </location>
</feature>
<dbReference type="GO" id="GO:0000775">
    <property type="term" value="C:chromosome, centromeric region"/>
    <property type="evidence" value="ECO:0007669"/>
    <property type="project" value="UniProtKB-SubCell"/>
</dbReference>
<dbReference type="InterPro" id="IPR020993">
    <property type="entry name" value="Centromere_CenpK"/>
</dbReference>
<dbReference type="GO" id="GO:0051382">
    <property type="term" value="P:kinetochore assembly"/>
    <property type="evidence" value="ECO:0007669"/>
    <property type="project" value="InterPro"/>
</dbReference>
<evidence type="ECO:0000313" key="9">
    <source>
        <dbReference type="EMBL" id="SPJ78004.1"/>
    </source>
</evidence>
<keyword evidence="7" id="KW-0137">Centromere</keyword>
<accession>A0AAE8M8Y7</accession>
<dbReference type="AlphaFoldDB" id="A0AAE8M8Y7"/>
<dbReference type="Proteomes" id="UP001187734">
    <property type="component" value="Unassembled WGS sequence"/>
</dbReference>
<evidence type="ECO:0000256" key="3">
    <source>
        <dbReference type="ARBA" id="ARBA00005795"/>
    </source>
</evidence>
<evidence type="ECO:0000256" key="8">
    <source>
        <dbReference type="SAM" id="Coils"/>
    </source>
</evidence>
<evidence type="ECO:0000256" key="2">
    <source>
        <dbReference type="ARBA" id="ARBA00004584"/>
    </source>
</evidence>
<evidence type="ECO:0000256" key="5">
    <source>
        <dbReference type="ARBA" id="ARBA00023054"/>
    </source>
</evidence>
<organism evidence="9 10">
    <name type="scientific">Fusarium torulosum</name>
    <dbReference type="NCBI Taxonomy" id="33205"/>
    <lineage>
        <taxon>Eukaryota</taxon>
        <taxon>Fungi</taxon>
        <taxon>Dikarya</taxon>
        <taxon>Ascomycota</taxon>
        <taxon>Pezizomycotina</taxon>
        <taxon>Sordariomycetes</taxon>
        <taxon>Hypocreomycetidae</taxon>
        <taxon>Hypocreales</taxon>
        <taxon>Nectriaceae</taxon>
        <taxon>Fusarium</taxon>
    </lineage>
</organism>
<evidence type="ECO:0000256" key="1">
    <source>
        <dbReference type="ARBA" id="ARBA00004123"/>
    </source>
</evidence>
<evidence type="ECO:0000256" key="7">
    <source>
        <dbReference type="ARBA" id="ARBA00023328"/>
    </source>
</evidence>
<evidence type="ECO:0000256" key="6">
    <source>
        <dbReference type="ARBA" id="ARBA00023242"/>
    </source>
</evidence>
<dbReference type="EMBL" id="ONZP01000212">
    <property type="protein sequence ID" value="SPJ78004.1"/>
    <property type="molecule type" value="Genomic_DNA"/>
</dbReference>
<keyword evidence="5 8" id="KW-0175">Coiled coil</keyword>
<protein>
    <submittedName>
        <fullName evidence="9">Uncharacterized protein</fullName>
    </submittedName>
</protein>
<proteinExistence type="inferred from homology"/>
<feature type="coiled-coil region" evidence="8">
    <location>
        <begin position="20"/>
        <end position="47"/>
    </location>
</feature>
<dbReference type="PANTHER" id="PTHR14401">
    <property type="entry name" value="CENTROMERE PROTEIN K"/>
    <property type="match status" value="1"/>
</dbReference>